<evidence type="ECO:0000313" key="3">
    <source>
        <dbReference type="Proteomes" id="UP000694255"/>
    </source>
</evidence>
<dbReference type="RefSeq" id="XP_049264337.1">
    <property type="nucleotide sequence ID" value="XM_049406101.1"/>
</dbReference>
<proteinExistence type="predicted"/>
<dbReference type="EMBL" id="JAGSYN010000107">
    <property type="protein sequence ID" value="KAG7664105.1"/>
    <property type="molecule type" value="Genomic_DNA"/>
</dbReference>
<organism evidence="2 3">
    <name type="scientific">[Candida] subhashii</name>
    <dbReference type="NCBI Taxonomy" id="561895"/>
    <lineage>
        <taxon>Eukaryota</taxon>
        <taxon>Fungi</taxon>
        <taxon>Dikarya</taxon>
        <taxon>Ascomycota</taxon>
        <taxon>Saccharomycotina</taxon>
        <taxon>Pichiomycetes</taxon>
        <taxon>Debaryomycetaceae</taxon>
        <taxon>Spathaspora</taxon>
    </lineage>
</organism>
<dbReference type="AlphaFoldDB" id="A0A8J5QXN0"/>
<sequence length="330" mass="37240">MSIMLLDHASFLDKNHFYLVTSAEYHVCMNLDLLTDYRPLATPKQPSDPFSEGNIRGWGTLKLMTEDGRIITIPKVAYIPESRNNQLNPLSLTSNGNDHVLFHSSGVRHMGLGEIGVHERSTTRLYRLTLPIIRPETRIPKLNPIDKDAFYLLDDAIMNITRDWTMLHNYKASSAKKYVGISDTINDEILGYGDLWLRIGSTGIKISNIAYVPGFKWNLLDTNELLPILAECISTGKCTEVPHTCQGHAGNHGCPPQKSFHGSWKNEWRSEHCISDKPIKALATAISKLNGDPEELYPGRVRDFRKRYNDTIESDSETDRVSVAFKSITL</sequence>
<protein>
    <recommendedName>
        <fullName evidence="1">Retrovirus-related Pol polyprotein from transposon TNT 1-94-like beta-barrel domain-containing protein</fullName>
    </recommendedName>
</protein>
<gene>
    <name evidence="2" type="ORF">J8A68_002359</name>
</gene>
<evidence type="ECO:0000313" key="2">
    <source>
        <dbReference type="EMBL" id="KAG7664105.1"/>
    </source>
</evidence>
<dbReference type="GeneID" id="73469160"/>
<keyword evidence="3" id="KW-1185">Reference proteome</keyword>
<evidence type="ECO:0000259" key="1">
    <source>
        <dbReference type="Pfam" id="PF22936"/>
    </source>
</evidence>
<dbReference type="InterPro" id="IPR054722">
    <property type="entry name" value="PolX-like_BBD"/>
</dbReference>
<comment type="caution">
    <text evidence="2">The sequence shown here is derived from an EMBL/GenBank/DDBJ whole genome shotgun (WGS) entry which is preliminary data.</text>
</comment>
<reference evidence="2 3" key="1">
    <citation type="journal article" date="2021" name="DNA Res.">
        <title>Genome analysis of Candida subhashii reveals its hybrid nature and dual mitochondrial genome conformations.</title>
        <authorList>
            <person name="Mixao V."/>
            <person name="Hegedusova E."/>
            <person name="Saus E."/>
            <person name="Pryszcz L.P."/>
            <person name="Cillingova A."/>
            <person name="Nosek J."/>
            <person name="Gabaldon T."/>
        </authorList>
    </citation>
    <scope>NUCLEOTIDE SEQUENCE [LARGE SCALE GENOMIC DNA]</scope>
    <source>
        <strain evidence="2 3">CBS 10753</strain>
    </source>
</reference>
<dbReference type="Pfam" id="PF22936">
    <property type="entry name" value="Pol_BBD"/>
    <property type="match status" value="1"/>
</dbReference>
<dbReference type="Proteomes" id="UP000694255">
    <property type="component" value="Unassembled WGS sequence"/>
</dbReference>
<name>A0A8J5QXN0_9ASCO</name>
<feature type="domain" description="Retrovirus-related Pol polyprotein from transposon TNT 1-94-like beta-barrel" evidence="1">
    <location>
        <begin position="19"/>
        <end position="96"/>
    </location>
</feature>
<accession>A0A8J5QXN0</accession>